<comment type="subcellular location">
    <subcellularLocation>
        <location evidence="1">Membrane</location>
        <topology evidence="1">Multi-pass membrane protein</topology>
    </subcellularLocation>
</comment>
<accession>A0A8C4NF79</accession>
<comment type="similarity">
    <text evidence="2 8">Belongs to the peroxisomal membrane protein PXMP2/4 family.</text>
</comment>
<dbReference type="Pfam" id="PF04117">
    <property type="entry name" value="Mpv17_PMP22"/>
    <property type="match status" value="1"/>
</dbReference>
<feature type="transmembrane region" description="Helical" evidence="8">
    <location>
        <begin position="91"/>
        <end position="115"/>
    </location>
</feature>
<keyword evidence="5 8" id="KW-0472">Membrane</keyword>
<name>A0A8C4NF79_EPTBU</name>
<reference evidence="9" key="2">
    <citation type="submission" date="2025-09" db="UniProtKB">
        <authorList>
            <consortium name="Ensembl"/>
        </authorList>
    </citation>
    <scope>IDENTIFICATION</scope>
</reference>
<organism evidence="9 10">
    <name type="scientific">Eptatretus burgeri</name>
    <name type="common">Inshore hagfish</name>
    <dbReference type="NCBI Taxonomy" id="7764"/>
    <lineage>
        <taxon>Eukaryota</taxon>
        <taxon>Metazoa</taxon>
        <taxon>Chordata</taxon>
        <taxon>Craniata</taxon>
        <taxon>Vertebrata</taxon>
        <taxon>Cyclostomata</taxon>
        <taxon>Myxini</taxon>
        <taxon>Myxiniformes</taxon>
        <taxon>Myxinidae</taxon>
        <taxon>Eptatretinae</taxon>
        <taxon>Eptatretus</taxon>
    </lineage>
</organism>
<evidence type="ECO:0000256" key="4">
    <source>
        <dbReference type="ARBA" id="ARBA00022989"/>
    </source>
</evidence>
<evidence type="ECO:0000256" key="6">
    <source>
        <dbReference type="ARBA" id="ARBA00049743"/>
    </source>
</evidence>
<sequence>MALLWKGYQTLLKKHPVKTQVCSAATLMMLGDVISQQVVENRGFKHHDWPRSGRMAFIGLIYIGPCITLWYRALDYLVHGTSKTTALKKMLLDQIICAPTILGGFLTFMGVLSGLSSEQIANKFKKDYKDVLITNYYIWPAVQVANFYFVPLNHSHHAPCEVCPSHHSGLSLSSDSTSEHCRPCPKPVGAPPGVGIIGRSLVGQPHDSESIALFPSRCVLPPRCVAAPLPAL</sequence>
<evidence type="ECO:0000256" key="8">
    <source>
        <dbReference type="RuleBase" id="RU363053"/>
    </source>
</evidence>
<reference evidence="9" key="1">
    <citation type="submission" date="2025-08" db="UniProtKB">
        <authorList>
            <consortium name="Ensembl"/>
        </authorList>
    </citation>
    <scope>IDENTIFICATION</scope>
</reference>
<keyword evidence="3 8" id="KW-0812">Transmembrane</keyword>
<feature type="transmembrane region" description="Helical" evidence="8">
    <location>
        <begin position="52"/>
        <end position="71"/>
    </location>
</feature>
<dbReference type="InterPro" id="IPR007248">
    <property type="entry name" value="Mpv17_PMP22"/>
</dbReference>
<protein>
    <recommendedName>
        <fullName evidence="6">Mitochondrial inner membrane protein Mpv17</fullName>
    </recommendedName>
    <alternativeName>
        <fullName evidence="7">Protein Mpv17</fullName>
    </alternativeName>
</protein>
<keyword evidence="10" id="KW-1185">Reference proteome</keyword>
<evidence type="ECO:0000256" key="1">
    <source>
        <dbReference type="ARBA" id="ARBA00004141"/>
    </source>
</evidence>
<proteinExistence type="inferred from homology"/>
<dbReference type="PANTHER" id="PTHR11266">
    <property type="entry name" value="PEROXISOMAL MEMBRANE PROTEIN 2, PXMP2 MPV17"/>
    <property type="match status" value="1"/>
</dbReference>
<keyword evidence="4 8" id="KW-1133">Transmembrane helix</keyword>
<evidence type="ECO:0000313" key="10">
    <source>
        <dbReference type="Proteomes" id="UP000694388"/>
    </source>
</evidence>
<dbReference type="GO" id="GO:0015267">
    <property type="term" value="F:channel activity"/>
    <property type="evidence" value="ECO:0007669"/>
    <property type="project" value="TreeGrafter"/>
</dbReference>
<dbReference type="Ensembl" id="ENSEBUT00000006425.1">
    <property type="protein sequence ID" value="ENSEBUP00000005979.1"/>
    <property type="gene ID" value="ENSEBUG00000003988.1"/>
</dbReference>
<dbReference type="GO" id="GO:0016020">
    <property type="term" value="C:membrane"/>
    <property type="evidence" value="ECO:0007669"/>
    <property type="project" value="UniProtKB-SubCell"/>
</dbReference>
<dbReference type="GeneTree" id="ENSGT00940000160891"/>
<evidence type="ECO:0000256" key="7">
    <source>
        <dbReference type="ARBA" id="ARBA00049801"/>
    </source>
</evidence>
<evidence type="ECO:0000256" key="2">
    <source>
        <dbReference type="ARBA" id="ARBA00006824"/>
    </source>
</evidence>
<dbReference type="GO" id="GO:0005739">
    <property type="term" value="C:mitochondrion"/>
    <property type="evidence" value="ECO:0007669"/>
    <property type="project" value="TreeGrafter"/>
</dbReference>
<evidence type="ECO:0000256" key="3">
    <source>
        <dbReference type="ARBA" id="ARBA00022692"/>
    </source>
</evidence>
<dbReference type="AlphaFoldDB" id="A0A8C4NF79"/>
<evidence type="ECO:0000313" key="9">
    <source>
        <dbReference type="Ensembl" id="ENSEBUP00000005979.1"/>
    </source>
</evidence>
<dbReference type="GO" id="GO:1901858">
    <property type="term" value="P:regulation of mitochondrial DNA metabolic process"/>
    <property type="evidence" value="ECO:0007669"/>
    <property type="project" value="TreeGrafter"/>
</dbReference>
<dbReference type="PANTHER" id="PTHR11266:SF17">
    <property type="entry name" value="PROTEIN MPV17"/>
    <property type="match status" value="1"/>
</dbReference>
<evidence type="ECO:0000256" key="5">
    <source>
        <dbReference type="ARBA" id="ARBA00023136"/>
    </source>
</evidence>
<dbReference type="Proteomes" id="UP000694388">
    <property type="component" value="Unplaced"/>
</dbReference>